<comment type="similarity">
    <text evidence="2">Belongs to the glycosyl hydrolase 100 family.</text>
</comment>
<evidence type="ECO:0000256" key="7">
    <source>
        <dbReference type="SAM" id="Phobius"/>
    </source>
</evidence>
<evidence type="ECO:0000313" key="8">
    <source>
        <dbReference type="EMBL" id="RKR84745.1"/>
    </source>
</evidence>
<evidence type="ECO:0000256" key="6">
    <source>
        <dbReference type="ARBA" id="ARBA00023295"/>
    </source>
</evidence>
<dbReference type="InterPro" id="IPR024746">
    <property type="entry name" value="Glyco_hydro_100"/>
</dbReference>
<keyword evidence="5" id="KW-0119">Carbohydrate metabolism</keyword>
<evidence type="ECO:0000313" key="9">
    <source>
        <dbReference type="Proteomes" id="UP000268007"/>
    </source>
</evidence>
<feature type="transmembrane region" description="Helical" evidence="7">
    <location>
        <begin position="301"/>
        <end position="322"/>
    </location>
</feature>
<dbReference type="InterPro" id="IPR012341">
    <property type="entry name" value="6hp_glycosidase-like_sf"/>
</dbReference>
<dbReference type="OrthoDB" id="49490at2"/>
<sequence length="389" mass="44004">METTDWEIIEKARMAAIQVLTYNANGPFDGLPRTAGWGYPEPYTRDLMISILGIAVTADEVLIASTRRVLETLAENQTTLGHITSLVHDKEDRGASDTTPLFLLGVGIYRKLTGETAFLEAAVSKSLKWMEYQSPDDRYLVAQQPTSDWRDEQWVTGYGLYVNTLVYSYLRLFGLHERANGLSKELKEPSITGGFIQHHVHEGLVVKNKPYYAFWSYKIFCSDRFDLLGNSLAILSGLTSILQAEEIISWIEKECLNMKVKGDLAVDLPPNFFPFVLPGDADWHPRYETFNLPGHYHNGGVWPFICGFYIAALVAAGQFVLAEEKLIALTKLIGISSDKKLDYGFNEWIKAQDGRVMGQDWQTWSAALYLYAAKCVEIKKTPFFEDIRK</sequence>
<keyword evidence="6" id="KW-0326">Glycosidase</keyword>
<dbReference type="Pfam" id="PF12899">
    <property type="entry name" value="Glyco_hydro_100"/>
    <property type="match status" value="1"/>
</dbReference>
<dbReference type="GO" id="GO:0005975">
    <property type="term" value="P:carbohydrate metabolic process"/>
    <property type="evidence" value="ECO:0007669"/>
    <property type="project" value="InterPro"/>
</dbReference>
<gene>
    <name evidence="8" type="ORF">BDD43_4996</name>
</gene>
<evidence type="ECO:0000256" key="5">
    <source>
        <dbReference type="ARBA" id="ARBA00023277"/>
    </source>
</evidence>
<protein>
    <recommendedName>
        <fullName evidence="3">beta-fructofuranosidase</fullName>
        <ecNumber evidence="3">3.2.1.26</ecNumber>
    </recommendedName>
</protein>
<dbReference type="InterPro" id="IPR008928">
    <property type="entry name" value="6-hairpin_glycosidase_sf"/>
</dbReference>
<dbReference type="RefSeq" id="WP_121200580.1">
    <property type="nucleotide sequence ID" value="NZ_RBKU01000001.1"/>
</dbReference>
<proteinExistence type="inferred from homology"/>
<dbReference type="EC" id="3.2.1.26" evidence="3"/>
<accession>A0A495J6X8</accession>
<dbReference type="GO" id="GO:0004564">
    <property type="term" value="F:beta-fructofuranosidase activity"/>
    <property type="evidence" value="ECO:0007669"/>
    <property type="project" value="UniProtKB-EC"/>
</dbReference>
<evidence type="ECO:0000256" key="1">
    <source>
        <dbReference type="ARBA" id="ARBA00000094"/>
    </source>
</evidence>
<comment type="caution">
    <text evidence="8">The sequence shown here is derived from an EMBL/GenBank/DDBJ whole genome shotgun (WGS) entry which is preliminary data.</text>
</comment>
<evidence type="ECO:0000256" key="3">
    <source>
        <dbReference type="ARBA" id="ARBA00012758"/>
    </source>
</evidence>
<dbReference type="AlphaFoldDB" id="A0A495J6X8"/>
<keyword evidence="7" id="KW-1133">Transmembrane helix</keyword>
<comment type="catalytic activity">
    <reaction evidence="1">
        <text>Hydrolysis of terminal non-reducing beta-D-fructofuranoside residues in beta-D-fructofuranosides.</text>
        <dbReference type="EC" id="3.2.1.26"/>
    </reaction>
</comment>
<dbReference type="GO" id="GO:0033926">
    <property type="term" value="F:endo-alpha-N-acetylgalactosaminidase activity"/>
    <property type="evidence" value="ECO:0007669"/>
    <property type="project" value="InterPro"/>
</dbReference>
<organism evidence="8 9">
    <name type="scientific">Mucilaginibacter gracilis</name>
    <dbReference type="NCBI Taxonomy" id="423350"/>
    <lineage>
        <taxon>Bacteria</taxon>
        <taxon>Pseudomonadati</taxon>
        <taxon>Bacteroidota</taxon>
        <taxon>Sphingobacteriia</taxon>
        <taxon>Sphingobacteriales</taxon>
        <taxon>Sphingobacteriaceae</taxon>
        <taxon>Mucilaginibacter</taxon>
    </lineage>
</organism>
<dbReference type="Gene3D" id="1.50.10.10">
    <property type="match status" value="1"/>
</dbReference>
<keyword evidence="4" id="KW-0378">Hydrolase</keyword>
<dbReference type="EMBL" id="RBKU01000001">
    <property type="protein sequence ID" value="RKR84745.1"/>
    <property type="molecule type" value="Genomic_DNA"/>
</dbReference>
<keyword evidence="7" id="KW-0472">Membrane</keyword>
<evidence type="ECO:0000256" key="2">
    <source>
        <dbReference type="ARBA" id="ARBA00007671"/>
    </source>
</evidence>
<dbReference type="Proteomes" id="UP000268007">
    <property type="component" value="Unassembled WGS sequence"/>
</dbReference>
<keyword evidence="7" id="KW-0812">Transmembrane</keyword>
<name>A0A495J6X8_9SPHI</name>
<reference evidence="8 9" key="1">
    <citation type="submission" date="2018-10" db="EMBL/GenBank/DDBJ databases">
        <title>Genomic Encyclopedia of Archaeal and Bacterial Type Strains, Phase II (KMG-II): from individual species to whole genera.</title>
        <authorList>
            <person name="Goeker M."/>
        </authorList>
    </citation>
    <scope>NUCLEOTIDE SEQUENCE [LARGE SCALE GENOMIC DNA]</scope>
    <source>
        <strain evidence="8 9">DSM 18602</strain>
    </source>
</reference>
<evidence type="ECO:0000256" key="4">
    <source>
        <dbReference type="ARBA" id="ARBA00022801"/>
    </source>
</evidence>
<dbReference type="SUPFAM" id="SSF48208">
    <property type="entry name" value="Six-hairpin glycosidases"/>
    <property type="match status" value="1"/>
</dbReference>
<keyword evidence="9" id="KW-1185">Reference proteome</keyword>